<dbReference type="InterPro" id="IPR011042">
    <property type="entry name" value="6-blade_b-propeller_TolB-like"/>
</dbReference>
<evidence type="ECO:0000256" key="2">
    <source>
        <dbReference type="ARBA" id="ARBA00022801"/>
    </source>
</evidence>
<evidence type="ECO:0000256" key="5">
    <source>
        <dbReference type="RuleBase" id="RU368025"/>
    </source>
</evidence>
<evidence type="ECO:0000313" key="7">
    <source>
        <dbReference type="Proteomes" id="UP001217089"/>
    </source>
</evidence>
<proteinExistence type="inferred from homology"/>
<evidence type="ECO:0000313" key="6">
    <source>
        <dbReference type="EMBL" id="KAJ8318831.1"/>
    </source>
</evidence>
<dbReference type="PANTHER" id="PTHR11799">
    <property type="entry name" value="PARAOXONASE"/>
    <property type="match status" value="1"/>
</dbReference>
<keyword evidence="4 5" id="KW-0325">Glycoprotein</keyword>
<protein>
    <recommendedName>
        <fullName evidence="5">Paraoxonase</fullName>
        <ecNumber evidence="5">3.1.1.2</ecNumber>
    </recommendedName>
</protein>
<dbReference type="EMBL" id="JARBDR010000214">
    <property type="protein sequence ID" value="KAJ8318831.1"/>
    <property type="molecule type" value="Genomic_DNA"/>
</dbReference>
<comment type="similarity">
    <text evidence="1 5">Belongs to the paraoxonase family.</text>
</comment>
<dbReference type="EC" id="3.1.1.2" evidence="5"/>
<keyword evidence="7" id="KW-1185">Reference proteome</keyword>
<dbReference type="InterPro" id="IPR002640">
    <property type="entry name" value="Arylesterase"/>
</dbReference>
<comment type="cofactor">
    <cofactor evidence="5">
        <name>Ca(2+)</name>
        <dbReference type="ChEBI" id="CHEBI:29108"/>
    </cofactor>
    <text evidence="5">Binds 2 calcium ions per subunit.</text>
</comment>
<gene>
    <name evidence="6" type="ORF">KUTeg_003922</name>
</gene>
<dbReference type="Gene3D" id="2.120.10.30">
    <property type="entry name" value="TolB, C-terminal domain"/>
    <property type="match status" value="1"/>
</dbReference>
<comment type="caution">
    <text evidence="6">The sequence shown here is derived from an EMBL/GenBank/DDBJ whole genome shotgun (WGS) entry which is preliminary data.</text>
</comment>
<dbReference type="InterPro" id="IPR051288">
    <property type="entry name" value="Serum_paraoxonase/arylesterase"/>
</dbReference>
<sequence>MASADVADPLVYYPDSRYIFDFHKTVYNHQPGKCRLVPGVDYGSEDMETLANGLTFITSGVILPSFSEMAKKYYRDHKVRGRIFLFDFNNPDKNAVELKITGDLNQTDFVPHGIGSWQDPSSGRLLIYVVNHGSLDDTIEKFEYIDDKKELKHLHTYKDPAIYFVNDVAVLEEEKFYFTNFAYFRNRIGGLIEALLQINSGYIVYFDGTKYTKVSDGYFLANGLALSLNKQYIYLCTANKDMKIFERKDNGELILKQVLMLHMDTSGSNATGITELFLDNGHTLYASSSASLYKNQLLIGTVHHKLMYCKVEIL</sequence>
<evidence type="ECO:0000256" key="4">
    <source>
        <dbReference type="ARBA" id="ARBA00023180"/>
    </source>
</evidence>
<dbReference type="Pfam" id="PF01731">
    <property type="entry name" value="Arylesterase"/>
    <property type="match status" value="1"/>
</dbReference>
<dbReference type="Proteomes" id="UP001217089">
    <property type="component" value="Unassembled WGS sequence"/>
</dbReference>
<evidence type="ECO:0000256" key="3">
    <source>
        <dbReference type="ARBA" id="ARBA00023157"/>
    </source>
</evidence>
<dbReference type="PRINTS" id="PR01785">
    <property type="entry name" value="PARAOXONASE"/>
</dbReference>
<keyword evidence="5" id="KW-0479">Metal-binding</keyword>
<reference evidence="6 7" key="1">
    <citation type="submission" date="2022-12" db="EMBL/GenBank/DDBJ databases">
        <title>Chromosome-level genome of Tegillarca granosa.</title>
        <authorList>
            <person name="Kim J."/>
        </authorList>
    </citation>
    <scope>NUCLEOTIDE SEQUENCE [LARGE SCALE GENOMIC DNA]</scope>
    <source>
        <strain evidence="6">Teg-2019</strain>
        <tissue evidence="6">Adductor muscle</tissue>
    </source>
</reference>
<evidence type="ECO:0000256" key="1">
    <source>
        <dbReference type="ARBA" id="ARBA00008595"/>
    </source>
</evidence>
<name>A0ABQ9FNH5_TEGGR</name>
<keyword evidence="2 5" id="KW-0378">Hydrolase</keyword>
<dbReference type="PANTHER" id="PTHR11799:SF12">
    <property type="entry name" value="PARAOXONASE-RELATED"/>
    <property type="match status" value="1"/>
</dbReference>
<accession>A0ABQ9FNH5</accession>
<comment type="catalytic activity">
    <reaction evidence="5">
        <text>a phenyl acetate + H2O = a phenol + acetate + H(+)</text>
        <dbReference type="Rhea" id="RHEA:17309"/>
        <dbReference type="ChEBI" id="CHEBI:15377"/>
        <dbReference type="ChEBI" id="CHEBI:15378"/>
        <dbReference type="ChEBI" id="CHEBI:30089"/>
        <dbReference type="ChEBI" id="CHEBI:33853"/>
        <dbReference type="ChEBI" id="CHEBI:140310"/>
        <dbReference type="EC" id="3.1.1.2"/>
    </reaction>
</comment>
<keyword evidence="5" id="KW-0106">Calcium</keyword>
<dbReference type="SUPFAM" id="SSF63829">
    <property type="entry name" value="Calcium-dependent phosphotriesterase"/>
    <property type="match status" value="1"/>
</dbReference>
<keyword evidence="3 5" id="KW-1015">Disulfide bond</keyword>
<organism evidence="6 7">
    <name type="scientific">Tegillarca granosa</name>
    <name type="common">Malaysian cockle</name>
    <name type="synonym">Anadara granosa</name>
    <dbReference type="NCBI Taxonomy" id="220873"/>
    <lineage>
        <taxon>Eukaryota</taxon>
        <taxon>Metazoa</taxon>
        <taxon>Spiralia</taxon>
        <taxon>Lophotrochozoa</taxon>
        <taxon>Mollusca</taxon>
        <taxon>Bivalvia</taxon>
        <taxon>Autobranchia</taxon>
        <taxon>Pteriomorphia</taxon>
        <taxon>Arcoida</taxon>
        <taxon>Arcoidea</taxon>
        <taxon>Arcidae</taxon>
        <taxon>Tegillarca</taxon>
    </lineage>
</organism>